<dbReference type="FunFam" id="3.30.70.270:FF:000001">
    <property type="entry name" value="Diguanylate cyclase domain protein"/>
    <property type="match status" value="1"/>
</dbReference>
<keyword evidence="4" id="KW-1133">Transmembrane helix</keyword>
<dbReference type="InterPro" id="IPR043128">
    <property type="entry name" value="Rev_trsase/Diguanyl_cyclase"/>
</dbReference>
<dbReference type="SMART" id="SM00267">
    <property type="entry name" value="GGDEF"/>
    <property type="match status" value="1"/>
</dbReference>
<dbReference type="PANTHER" id="PTHR45138:SF9">
    <property type="entry name" value="DIGUANYLATE CYCLASE DGCM-RELATED"/>
    <property type="match status" value="1"/>
</dbReference>
<feature type="transmembrane region" description="Helical" evidence="4">
    <location>
        <begin position="12"/>
        <end position="36"/>
    </location>
</feature>
<protein>
    <recommendedName>
        <fullName evidence="2">diguanylate cyclase</fullName>
        <ecNumber evidence="2">2.7.7.65</ecNumber>
    </recommendedName>
</protein>
<gene>
    <name evidence="6" type="ORF">MCNOR_0473</name>
</gene>
<evidence type="ECO:0000256" key="3">
    <source>
        <dbReference type="ARBA" id="ARBA00034247"/>
    </source>
</evidence>
<dbReference type="AlphaFoldDB" id="A0AA35UN26"/>
<dbReference type="PROSITE" id="PS50887">
    <property type="entry name" value="GGDEF"/>
    <property type="match status" value="1"/>
</dbReference>
<keyword evidence="4" id="KW-0812">Transmembrane</keyword>
<dbReference type="EMBL" id="OX458332">
    <property type="protein sequence ID" value="CAI8741584.1"/>
    <property type="molecule type" value="Genomic_DNA"/>
</dbReference>
<dbReference type="Gene3D" id="3.30.70.270">
    <property type="match status" value="1"/>
</dbReference>
<dbReference type="SUPFAM" id="SSF55781">
    <property type="entry name" value="GAF domain-like"/>
    <property type="match status" value="1"/>
</dbReference>
<dbReference type="InterPro" id="IPR000160">
    <property type="entry name" value="GGDEF_dom"/>
</dbReference>
<dbReference type="Gene3D" id="3.30.450.40">
    <property type="match status" value="1"/>
</dbReference>
<dbReference type="Proteomes" id="UP001158598">
    <property type="component" value="Chromosome"/>
</dbReference>
<comment type="catalytic activity">
    <reaction evidence="3">
        <text>2 GTP = 3',3'-c-di-GMP + 2 diphosphate</text>
        <dbReference type="Rhea" id="RHEA:24898"/>
        <dbReference type="ChEBI" id="CHEBI:33019"/>
        <dbReference type="ChEBI" id="CHEBI:37565"/>
        <dbReference type="ChEBI" id="CHEBI:58805"/>
        <dbReference type="EC" id="2.7.7.65"/>
    </reaction>
</comment>
<reference evidence="6" key="1">
    <citation type="submission" date="2023-03" db="EMBL/GenBank/DDBJ databases">
        <authorList>
            <person name="Pearce D."/>
        </authorList>
    </citation>
    <scope>NUCLEOTIDE SEQUENCE</scope>
    <source>
        <strain evidence="6">Mc</strain>
    </source>
</reference>
<evidence type="ECO:0000259" key="5">
    <source>
        <dbReference type="PROSITE" id="PS50887"/>
    </source>
</evidence>
<accession>A0AA35UN26</accession>
<dbReference type="EC" id="2.7.7.65" evidence="2"/>
<name>A0AA35UN26_METCP</name>
<organism evidence="6 7">
    <name type="scientific">Methylococcus capsulatus</name>
    <dbReference type="NCBI Taxonomy" id="414"/>
    <lineage>
        <taxon>Bacteria</taxon>
        <taxon>Pseudomonadati</taxon>
        <taxon>Pseudomonadota</taxon>
        <taxon>Gammaproteobacteria</taxon>
        <taxon>Methylococcales</taxon>
        <taxon>Methylococcaceae</taxon>
        <taxon>Methylococcus</taxon>
    </lineage>
</organism>
<evidence type="ECO:0000256" key="1">
    <source>
        <dbReference type="ARBA" id="ARBA00001946"/>
    </source>
</evidence>
<evidence type="ECO:0000313" key="7">
    <source>
        <dbReference type="Proteomes" id="UP001158598"/>
    </source>
</evidence>
<comment type="cofactor">
    <cofactor evidence="1">
        <name>Mg(2+)</name>
        <dbReference type="ChEBI" id="CHEBI:18420"/>
    </cofactor>
</comment>
<feature type="domain" description="GGDEF" evidence="5">
    <location>
        <begin position="318"/>
        <end position="450"/>
    </location>
</feature>
<dbReference type="InterPro" id="IPR029016">
    <property type="entry name" value="GAF-like_dom_sf"/>
</dbReference>
<proteinExistence type="predicted"/>
<dbReference type="RefSeq" id="WP_026045875.1">
    <property type="nucleotide sequence ID" value="NZ_CP079096.1"/>
</dbReference>
<dbReference type="GeneID" id="88223151"/>
<sequence>MLRLTRKVFVDLSIWMIGFGLLIGLIFPFFALSLGIPSSYVLTPWFFATCIAAGFAVGAMNIALARSVVGERLRLLAERMGLVAKRLQDMSQDDTPGRCTPEHCAIQVDSDDEIGDGARAFNQLIQALSLSIETETAVRTFTEMLVSELDVHQLTEQALALLLQHTGADGGAILIEVDGEIRVAASQGIGSAHTLANNDRVRSALRTERRHRVQLPEDLVVDGMLAQFRPKEVIIDPVRHKEVVLGAVVLASGQGFSAEDRNRLDVFERGLALALHNALLYDRLQTLAALDPLTGAYNRRFGMARLREEFRRAVRLNLPLGILMFDIDYFKRINDTYGHLAGDRVLSRVAKTARSVLREGDVLIRYGGEEFIAVLPAASLHDLEYVGERLRHQVDDLMLMDGDQSMHVTVSIGAAAYPDTDVEDETALVDRADKALYAAKSDGRNRLVIS</sequence>
<dbReference type="Pfam" id="PF00990">
    <property type="entry name" value="GGDEF"/>
    <property type="match status" value="1"/>
</dbReference>
<feature type="transmembrane region" description="Helical" evidence="4">
    <location>
        <begin position="42"/>
        <end position="64"/>
    </location>
</feature>
<evidence type="ECO:0000313" key="6">
    <source>
        <dbReference type="EMBL" id="CAI8741584.1"/>
    </source>
</evidence>
<dbReference type="NCBIfam" id="TIGR00254">
    <property type="entry name" value="GGDEF"/>
    <property type="match status" value="1"/>
</dbReference>
<dbReference type="InterPro" id="IPR029787">
    <property type="entry name" value="Nucleotide_cyclase"/>
</dbReference>
<dbReference type="InterPro" id="IPR050469">
    <property type="entry name" value="Diguanylate_Cyclase"/>
</dbReference>
<keyword evidence="4" id="KW-0472">Membrane</keyword>
<dbReference type="GO" id="GO:0052621">
    <property type="term" value="F:diguanylate cyclase activity"/>
    <property type="evidence" value="ECO:0007669"/>
    <property type="project" value="UniProtKB-EC"/>
</dbReference>
<dbReference type="PANTHER" id="PTHR45138">
    <property type="entry name" value="REGULATORY COMPONENTS OF SENSORY TRANSDUCTION SYSTEM"/>
    <property type="match status" value="1"/>
</dbReference>
<evidence type="ECO:0000256" key="4">
    <source>
        <dbReference type="SAM" id="Phobius"/>
    </source>
</evidence>
<dbReference type="SUPFAM" id="SSF55073">
    <property type="entry name" value="Nucleotide cyclase"/>
    <property type="match status" value="1"/>
</dbReference>
<evidence type="ECO:0000256" key="2">
    <source>
        <dbReference type="ARBA" id="ARBA00012528"/>
    </source>
</evidence>
<dbReference type="CDD" id="cd01949">
    <property type="entry name" value="GGDEF"/>
    <property type="match status" value="1"/>
</dbReference>